<reference evidence="7" key="1">
    <citation type="journal article" date="2014" name="Int. J. Syst. Evol. Microbiol.">
        <title>Complete genome sequence of Corynebacterium casei LMG S-19264T (=DSM 44701T), isolated from a smear-ripened cheese.</title>
        <authorList>
            <consortium name="US DOE Joint Genome Institute (JGI-PGF)"/>
            <person name="Walter F."/>
            <person name="Albersmeier A."/>
            <person name="Kalinowski J."/>
            <person name="Ruckert C."/>
        </authorList>
    </citation>
    <scope>NUCLEOTIDE SEQUENCE</scope>
    <source>
        <strain evidence="7">CGMCC 1.15388</strain>
    </source>
</reference>
<dbReference type="PANTHER" id="PTHR42789">
    <property type="entry name" value="D-ISOMER SPECIFIC 2-HYDROXYACID DEHYDROGENASE FAMILY PROTEIN (AFU_ORTHOLOGUE AFUA_6G10090)"/>
    <property type="match status" value="1"/>
</dbReference>
<sequence>MARVLITTDYLTPDDDVDRLLRRHGHQTVHLPYAGPRPAQEQVKLLQDVDAAILANEPVTSEMLERADRLKVLARSGVGYDSIDVSAATARGVQVCNAPGTNHHSVAELALGLMLACARQIPQVSAAVDQGGWPREAGQELRGKRLGVVGYGPSGRAVTQLGAALGMQVQVTTSHPDPAAASAAFVGLEENLQTADVLTLHTRAHDDAGPLLDAERLALLRPEAMLINTARGSLVDEAALAQALRTGTLGSAGLDVLEAEPLPQESPLRGLDNVIITSHLAGQTAEARRRAGLSAAQAVLDVLDGRQPDHPVS</sequence>
<keyword evidence="8" id="KW-1185">Reference proteome</keyword>
<feature type="domain" description="D-isomer specific 2-hydroxyacid dehydrogenase catalytic" evidence="5">
    <location>
        <begin position="14"/>
        <end position="312"/>
    </location>
</feature>
<dbReference type="AlphaFoldDB" id="A0A917ASC9"/>
<name>A0A917ASC9_9MICC</name>
<organism evidence="7 8">
    <name type="scientific">Nesterenkonia cremea</name>
    <dbReference type="NCBI Taxonomy" id="1882340"/>
    <lineage>
        <taxon>Bacteria</taxon>
        <taxon>Bacillati</taxon>
        <taxon>Actinomycetota</taxon>
        <taxon>Actinomycetes</taxon>
        <taxon>Micrococcales</taxon>
        <taxon>Micrococcaceae</taxon>
        <taxon>Nesterenkonia</taxon>
    </lineage>
</organism>
<keyword evidence="3" id="KW-0520">NAD</keyword>
<evidence type="ECO:0000259" key="6">
    <source>
        <dbReference type="Pfam" id="PF02826"/>
    </source>
</evidence>
<evidence type="ECO:0000256" key="1">
    <source>
        <dbReference type="ARBA" id="ARBA00005854"/>
    </source>
</evidence>
<gene>
    <name evidence="7" type="ORF">GCM10011401_17690</name>
</gene>
<dbReference type="CDD" id="cd12172">
    <property type="entry name" value="PGDH_like_2"/>
    <property type="match status" value="1"/>
</dbReference>
<dbReference type="RefSeq" id="WP_188684824.1">
    <property type="nucleotide sequence ID" value="NZ_BMIS01000007.1"/>
</dbReference>
<accession>A0A917ASC9</accession>
<dbReference type="InterPro" id="IPR050857">
    <property type="entry name" value="D-2-hydroxyacid_DH"/>
</dbReference>
<comment type="caution">
    <text evidence="7">The sequence shown here is derived from an EMBL/GenBank/DDBJ whole genome shotgun (WGS) entry which is preliminary data.</text>
</comment>
<proteinExistence type="inferred from homology"/>
<evidence type="ECO:0000256" key="2">
    <source>
        <dbReference type="ARBA" id="ARBA00023002"/>
    </source>
</evidence>
<protein>
    <submittedName>
        <fullName evidence="7">2-hydroxyacid dehydrogenase</fullName>
    </submittedName>
</protein>
<evidence type="ECO:0000256" key="3">
    <source>
        <dbReference type="ARBA" id="ARBA00023027"/>
    </source>
</evidence>
<dbReference type="Gene3D" id="3.40.50.720">
    <property type="entry name" value="NAD(P)-binding Rossmann-like Domain"/>
    <property type="match status" value="2"/>
</dbReference>
<evidence type="ECO:0000313" key="7">
    <source>
        <dbReference type="EMBL" id="GGE71023.1"/>
    </source>
</evidence>
<evidence type="ECO:0000256" key="4">
    <source>
        <dbReference type="RuleBase" id="RU003719"/>
    </source>
</evidence>
<dbReference type="EMBL" id="BMIS01000007">
    <property type="protein sequence ID" value="GGE71023.1"/>
    <property type="molecule type" value="Genomic_DNA"/>
</dbReference>
<evidence type="ECO:0000259" key="5">
    <source>
        <dbReference type="Pfam" id="PF00389"/>
    </source>
</evidence>
<reference evidence="7" key="2">
    <citation type="submission" date="2020-09" db="EMBL/GenBank/DDBJ databases">
        <authorList>
            <person name="Sun Q."/>
            <person name="Zhou Y."/>
        </authorList>
    </citation>
    <scope>NUCLEOTIDE SEQUENCE</scope>
    <source>
        <strain evidence="7">CGMCC 1.15388</strain>
    </source>
</reference>
<dbReference type="PANTHER" id="PTHR42789:SF1">
    <property type="entry name" value="D-ISOMER SPECIFIC 2-HYDROXYACID DEHYDROGENASE FAMILY PROTEIN (AFU_ORTHOLOGUE AFUA_6G10090)"/>
    <property type="match status" value="1"/>
</dbReference>
<comment type="similarity">
    <text evidence="1 4">Belongs to the D-isomer specific 2-hydroxyacid dehydrogenase family.</text>
</comment>
<dbReference type="InterPro" id="IPR036291">
    <property type="entry name" value="NAD(P)-bd_dom_sf"/>
</dbReference>
<dbReference type="GO" id="GO:0016616">
    <property type="term" value="F:oxidoreductase activity, acting on the CH-OH group of donors, NAD or NADP as acceptor"/>
    <property type="evidence" value="ECO:0007669"/>
    <property type="project" value="InterPro"/>
</dbReference>
<dbReference type="Proteomes" id="UP000633136">
    <property type="component" value="Unassembled WGS sequence"/>
</dbReference>
<feature type="domain" description="D-isomer specific 2-hydroxyacid dehydrogenase NAD-binding" evidence="6">
    <location>
        <begin position="111"/>
        <end position="281"/>
    </location>
</feature>
<keyword evidence="2 4" id="KW-0560">Oxidoreductase</keyword>
<dbReference type="InterPro" id="IPR006140">
    <property type="entry name" value="D-isomer_DH_NAD-bd"/>
</dbReference>
<dbReference type="SUPFAM" id="SSF52283">
    <property type="entry name" value="Formate/glycerate dehydrogenase catalytic domain-like"/>
    <property type="match status" value="1"/>
</dbReference>
<dbReference type="Pfam" id="PF00389">
    <property type="entry name" value="2-Hacid_dh"/>
    <property type="match status" value="1"/>
</dbReference>
<dbReference type="SUPFAM" id="SSF51735">
    <property type="entry name" value="NAD(P)-binding Rossmann-fold domains"/>
    <property type="match status" value="1"/>
</dbReference>
<evidence type="ECO:0000313" key="8">
    <source>
        <dbReference type="Proteomes" id="UP000633136"/>
    </source>
</evidence>
<dbReference type="InterPro" id="IPR006139">
    <property type="entry name" value="D-isomer_2_OHA_DH_cat_dom"/>
</dbReference>
<dbReference type="Pfam" id="PF02826">
    <property type="entry name" value="2-Hacid_dh_C"/>
    <property type="match status" value="1"/>
</dbReference>
<dbReference type="GO" id="GO:0051287">
    <property type="term" value="F:NAD binding"/>
    <property type="evidence" value="ECO:0007669"/>
    <property type="project" value="InterPro"/>
</dbReference>